<dbReference type="Proteomes" id="UP001596203">
    <property type="component" value="Unassembled WGS sequence"/>
</dbReference>
<keyword evidence="3 6" id="KW-0812">Transmembrane</keyword>
<feature type="domain" description="ABC3 transporter permease C-terminal" evidence="7">
    <location>
        <begin position="347"/>
        <end position="455"/>
    </location>
</feature>
<evidence type="ECO:0000256" key="1">
    <source>
        <dbReference type="ARBA" id="ARBA00004651"/>
    </source>
</evidence>
<feature type="transmembrane region" description="Helical" evidence="6">
    <location>
        <begin position="15"/>
        <end position="37"/>
    </location>
</feature>
<keyword evidence="4 6" id="KW-1133">Transmembrane helix</keyword>
<keyword evidence="9" id="KW-1185">Reference proteome</keyword>
<evidence type="ECO:0000256" key="3">
    <source>
        <dbReference type="ARBA" id="ARBA00022692"/>
    </source>
</evidence>
<feature type="transmembrane region" description="Helical" evidence="6">
    <location>
        <begin position="64"/>
        <end position="87"/>
    </location>
</feature>
<protein>
    <submittedName>
        <fullName evidence="8">FtsX-like permease family protein</fullName>
    </submittedName>
</protein>
<feature type="transmembrane region" description="Helical" evidence="6">
    <location>
        <begin position="157"/>
        <end position="176"/>
    </location>
</feature>
<comment type="caution">
    <text evidence="8">The sequence shown here is derived from an EMBL/GenBank/DDBJ whole genome shotgun (WGS) entry which is preliminary data.</text>
</comment>
<sequence length="465" mass="47492">MIRLALAELRADRHLWIGPLVVAAMAAALIGVAAAHWSASDTPQVAAAAARAGMTVAEVRGAAYVLYVCTGLAAVIVLSTVSSATIDAMRVRIARWRLTGAQPLQVRLVILTHMLALGIAGTTVGCVTAALAADPVVDLFVHASTGEADVVDATPDLAVVAITLVLTLGVCAVAALGPARRAARVPAVQAVRTLVSPPRGMTVFRWILTGLALLGVAVMITACVAIAFTLRDSPDLVNAGASMAINLGVAITVTIALAAPAGLSGMIRLWSAIIPARLSPAWFLARHSVVHRITHSTAAVVPLMIGASLYGVMFSIVDTFRVALAAAGSTAEVNTFDTYLVLTPPALLTAVGSVAVLLLNAPARRREFAVLRAAGATLRTMLVMAACEAVLYTLTAIMLALVPALGAAVAIAGCISVAGLPFAPALDPRQALALCGATLVAMTIAMTAPAVTTIRSDARETLAAQ</sequence>
<evidence type="ECO:0000313" key="8">
    <source>
        <dbReference type="EMBL" id="MFC6022094.1"/>
    </source>
</evidence>
<feature type="transmembrane region" description="Helical" evidence="6">
    <location>
        <begin position="296"/>
        <end position="316"/>
    </location>
</feature>
<evidence type="ECO:0000256" key="5">
    <source>
        <dbReference type="ARBA" id="ARBA00023136"/>
    </source>
</evidence>
<dbReference type="InterPro" id="IPR003838">
    <property type="entry name" value="ABC3_permease_C"/>
</dbReference>
<feature type="transmembrane region" description="Helical" evidence="6">
    <location>
        <begin position="431"/>
        <end position="451"/>
    </location>
</feature>
<organism evidence="8 9">
    <name type="scientific">Plantactinospora solaniradicis</name>
    <dbReference type="NCBI Taxonomy" id="1723736"/>
    <lineage>
        <taxon>Bacteria</taxon>
        <taxon>Bacillati</taxon>
        <taxon>Actinomycetota</taxon>
        <taxon>Actinomycetes</taxon>
        <taxon>Micromonosporales</taxon>
        <taxon>Micromonosporaceae</taxon>
        <taxon>Plantactinospora</taxon>
    </lineage>
</organism>
<dbReference type="RefSeq" id="WP_377431202.1">
    <property type="nucleotide sequence ID" value="NZ_JBHSPR010000054.1"/>
</dbReference>
<keyword evidence="2" id="KW-1003">Cell membrane</keyword>
<dbReference type="EMBL" id="JBHSPR010000054">
    <property type="protein sequence ID" value="MFC6022094.1"/>
    <property type="molecule type" value="Genomic_DNA"/>
</dbReference>
<accession>A0ABW1KJX3</accession>
<keyword evidence="5 6" id="KW-0472">Membrane</keyword>
<proteinExistence type="predicted"/>
<feature type="transmembrane region" description="Helical" evidence="6">
    <location>
        <begin position="236"/>
        <end position="259"/>
    </location>
</feature>
<evidence type="ECO:0000256" key="4">
    <source>
        <dbReference type="ARBA" id="ARBA00022989"/>
    </source>
</evidence>
<gene>
    <name evidence="8" type="ORF">ACFP2T_38770</name>
</gene>
<evidence type="ECO:0000256" key="6">
    <source>
        <dbReference type="SAM" id="Phobius"/>
    </source>
</evidence>
<evidence type="ECO:0000259" key="7">
    <source>
        <dbReference type="Pfam" id="PF02687"/>
    </source>
</evidence>
<comment type="subcellular location">
    <subcellularLocation>
        <location evidence="1">Cell membrane</location>
        <topology evidence="1">Multi-pass membrane protein</topology>
    </subcellularLocation>
</comment>
<feature type="transmembrane region" description="Helical" evidence="6">
    <location>
        <begin position="389"/>
        <end position="419"/>
    </location>
</feature>
<feature type="transmembrane region" description="Helical" evidence="6">
    <location>
        <begin position="108"/>
        <end position="133"/>
    </location>
</feature>
<feature type="transmembrane region" description="Helical" evidence="6">
    <location>
        <begin position="336"/>
        <end position="359"/>
    </location>
</feature>
<feature type="transmembrane region" description="Helical" evidence="6">
    <location>
        <begin position="206"/>
        <end position="230"/>
    </location>
</feature>
<feature type="domain" description="ABC3 transporter permease C-terminal" evidence="7">
    <location>
        <begin position="65"/>
        <end position="185"/>
    </location>
</feature>
<name>A0ABW1KJX3_9ACTN</name>
<dbReference type="Pfam" id="PF02687">
    <property type="entry name" value="FtsX"/>
    <property type="match status" value="2"/>
</dbReference>
<evidence type="ECO:0000256" key="2">
    <source>
        <dbReference type="ARBA" id="ARBA00022475"/>
    </source>
</evidence>
<evidence type="ECO:0000313" key="9">
    <source>
        <dbReference type="Proteomes" id="UP001596203"/>
    </source>
</evidence>
<reference evidence="9" key="1">
    <citation type="journal article" date="2019" name="Int. J. Syst. Evol. Microbiol.">
        <title>The Global Catalogue of Microorganisms (GCM) 10K type strain sequencing project: providing services to taxonomists for standard genome sequencing and annotation.</title>
        <authorList>
            <consortium name="The Broad Institute Genomics Platform"/>
            <consortium name="The Broad Institute Genome Sequencing Center for Infectious Disease"/>
            <person name="Wu L."/>
            <person name="Ma J."/>
        </authorList>
    </citation>
    <scope>NUCLEOTIDE SEQUENCE [LARGE SCALE GENOMIC DNA]</scope>
    <source>
        <strain evidence="9">ZS-35-S2</strain>
    </source>
</reference>